<evidence type="ECO:0000259" key="2">
    <source>
        <dbReference type="Pfam" id="PF03109"/>
    </source>
</evidence>
<keyword evidence="5" id="KW-0418">Kinase</keyword>
<dbReference type="AlphaFoldDB" id="A0A9P1C1C5"/>
<evidence type="ECO:0000313" key="4">
    <source>
        <dbReference type="EMBL" id="CAL1136337.1"/>
    </source>
</evidence>
<feature type="region of interest" description="Disordered" evidence="1">
    <location>
        <begin position="980"/>
        <end position="1002"/>
    </location>
</feature>
<evidence type="ECO:0000313" key="3">
    <source>
        <dbReference type="EMBL" id="CAI3982962.1"/>
    </source>
</evidence>
<reference evidence="4" key="2">
    <citation type="submission" date="2024-04" db="EMBL/GenBank/DDBJ databases">
        <authorList>
            <person name="Chen Y."/>
            <person name="Shah S."/>
            <person name="Dougan E. K."/>
            <person name="Thang M."/>
            <person name="Chan C."/>
        </authorList>
    </citation>
    <scope>NUCLEOTIDE SEQUENCE [LARGE SCALE GENOMIC DNA]</scope>
</reference>
<dbReference type="OrthoDB" id="427480at2759"/>
<dbReference type="SUPFAM" id="SSF56601">
    <property type="entry name" value="beta-lactamase/transpeptidase-like"/>
    <property type="match status" value="1"/>
</dbReference>
<name>A0A9P1C1C5_9DINO</name>
<dbReference type="Gene3D" id="3.40.710.10">
    <property type="entry name" value="DD-peptidase/beta-lactamase superfamily"/>
    <property type="match status" value="1"/>
</dbReference>
<evidence type="ECO:0000313" key="6">
    <source>
        <dbReference type="Proteomes" id="UP001152797"/>
    </source>
</evidence>
<gene>
    <name evidence="3" type="ORF">C1SCF055_LOCUS10617</name>
</gene>
<dbReference type="InterPro" id="IPR004147">
    <property type="entry name" value="ABC1_dom"/>
</dbReference>
<comment type="caution">
    <text evidence="3">The sequence shown here is derived from an EMBL/GenBank/DDBJ whole genome shotgun (WGS) entry which is preliminary data.</text>
</comment>
<dbReference type="InterPro" id="IPR012338">
    <property type="entry name" value="Beta-lactam/transpept-like"/>
</dbReference>
<dbReference type="Pfam" id="PF03109">
    <property type="entry name" value="ABC1"/>
    <property type="match status" value="1"/>
</dbReference>
<organism evidence="3">
    <name type="scientific">Cladocopium goreaui</name>
    <dbReference type="NCBI Taxonomy" id="2562237"/>
    <lineage>
        <taxon>Eukaryota</taxon>
        <taxon>Sar</taxon>
        <taxon>Alveolata</taxon>
        <taxon>Dinophyceae</taxon>
        <taxon>Suessiales</taxon>
        <taxon>Symbiodiniaceae</taxon>
        <taxon>Cladocopium</taxon>
    </lineage>
</organism>
<dbReference type="InterPro" id="IPR051130">
    <property type="entry name" value="Mito_struct-func_regulator"/>
</dbReference>
<dbReference type="Proteomes" id="UP001152797">
    <property type="component" value="Unassembled WGS sequence"/>
</dbReference>
<dbReference type="EMBL" id="CAMXCT020000762">
    <property type="protein sequence ID" value="CAL1136337.1"/>
    <property type="molecule type" value="Genomic_DNA"/>
</dbReference>
<feature type="domain" description="ABC1 atypical kinase-like" evidence="2">
    <location>
        <begin position="1"/>
        <end position="103"/>
    </location>
</feature>
<dbReference type="EMBL" id="CAMXCT010000762">
    <property type="protein sequence ID" value="CAI3982962.1"/>
    <property type="molecule type" value="Genomic_DNA"/>
</dbReference>
<evidence type="ECO:0000313" key="5">
    <source>
        <dbReference type="EMBL" id="CAL4770274.1"/>
    </source>
</evidence>
<dbReference type="PANTHER" id="PTHR43173">
    <property type="entry name" value="ABC1 FAMILY PROTEIN"/>
    <property type="match status" value="1"/>
</dbReference>
<dbReference type="PANTHER" id="PTHR43173:SF3">
    <property type="entry name" value="ABC1 FAMILY PROTEIN"/>
    <property type="match status" value="1"/>
</dbReference>
<accession>A0A9P1C1C5</accession>
<dbReference type="GO" id="GO:0016301">
    <property type="term" value="F:kinase activity"/>
    <property type="evidence" value="ECO:0007669"/>
    <property type="project" value="UniProtKB-KW"/>
</dbReference>
<keyword evidence="5" id="KW-0808">Transferase</keyword>
<protein>
    <submittedName>
        <fullName evidence="5">ABC1 atypical kinase-like domain-containing protein</fullName>
    </submittedName>
</protein>
<keyword evidence="6" id="KW-1185">Reference proteome</keyword>
<reference evidence="3" key="1">
    <citation type="submission" date="2022-10" db="EMBL/GenBank/DDBJ databases">
        <authorList>
            <person name="Chen Y."/>
            <person name="Dougan E. K."/>
            <person name="Chan C."/>
            <person name="Rhodes N."/>
            <person name="Thang M."/>
        </authorList>
    </citation>
    <scope>NUCLEOTIDE SEQUENCE</scope>
</reference>
<proteinExistence type="predicted"/>
<evidence type="ECO:0000256" key="1">
    <source>
        <dbReference type="SAM" id="MobiDB-lite"/>
    </source>
</evidence>
<dbReference type="EMBL" id="CAMXCT030000762">
    <property type="protein sequence ID" value="CAL4770274.1"/>
    <property type="molecule type" value="Genomic_DNA"/>
</dbReference>
<sequence length="1175" mass="127901">MEFIQGGPILDLGKAEFCERNGVDKHRVLTELLHAFGIMAFKDGMFHADPHAGNVRLVLDPNAPGGAKPVLLDWGLIREITDAERLGLAKVFHSLANFDIAGLFDVLESLGFSLRQELLNDDLKRDLIEKARGVVKDTINRHKTRENAREELAEFKARLNRAKEDAGMEGSMSPIYFLEDWPRCIIFFMRMLQILRGLCVACDAEGMPLLKIFSSHAREALQEGSRRQMLSSSLRIFGGRGDGIGHETPFTPKARVSRDSTLESQLQQKLQELQSRKQVVGAQVVVLRDNKVICSVAHGTLSTIDARPVQEQTRFPLLGATAGLAGLALLRTLRRKSGELIKAAEDANMKPENLLRKMLVSFPGHFGPFHLAGGVNRGNFGQSSGSRSAPCLAMGRTYRVTGGASNGLLVRQQRALSSTACAERLRHGSVVQELELTEGRLRYSLLFGVGPAEGWVSIHCKGQALLVETHLTDLAEAAAQAPWVNRVELMDVLMQVAESLDRGPRFRASKVLEGTNVPHVIEVEAMPGSMSLDEFWPSNCELSFAEMQDLYWRITCSSSCDSCTLALALTLKEMADHATLQHQGCRVVNLLVLNTLLDIRDLDELILVEKLSGARLPVLNTAASYDGNAAWRALGLASPKVDLGALGRAAFEAVPHWWLAAVLESEDGRCMLHLDMCNYAYSSNRLESEPSSFHCHSFVTPGYELTPDAFPKLHRFRLGPKVNGLPPSCFSLKPLAELRQLRCSFGPVFATPLCTFAENKLGCNFGERFVVSDDESLGALTVLHSDYCRAAQRIRQRIFGRLPAHTAAQILEIPGRPDLGGALVSLLEAIPRMKESLRSLGGLLSGDSTTPRGVSEVFSGCNPDITLAELLSHRVGLQDAFPPDFKQSSLDDLNGMVAHLEQDILKPTEDSHYAYLLQSFVLAKLGSCIADQDDFLHWLGAELGPCGLDVALPAGRGREASVCRDLPDLARVSLQEVKAARSRRTQKASEGEVEADSSTSSRAKARVPRNLLQAIAQDPLVFDPLQGNAGAGGLFRGGLSMCASARGLAELMASEELQSDLETLHALTLEGVDKTALGWFLTGGATHWTAGGLQALDLRGIGSRALRGYQQTGYGVVSGFGPVFASFPNLNLTVAVLVNDVIHGRRASEELLTTVLSNFGVVRGLQWGWVATGVS</sequence>